<reference evidence="1 2" key="1">
    <citation type="journal article" date="2019" name="Int. J. Syst. Evol. Microbiol.">
        <title>The Global Catalogue of Microorganisms (GCM) 10K type strain sequencing project: providing services to taxonomists for standard genome sequencing and annotation.</title>
        <authorList>
            <consortium name="The Broad Institute Genomics Platform"/>
            <consortium name="The Broad Institute Genome Sequencing Center for Infectious Disease"/>
            <person name="Wu L."/>
            <person name="Ma J."/>
        </authorList>
    </citation>
    <scope>NUCLEOTIDE SEQUENCE [LARGE SCALE GENOMIC DNA]</scope>
    <source>
        <strain evidence="1 2">JCM 14545</strain>
    </source>
</reference>
<organism evidence="1 2">
    <name type="scientific">Amycolatopsis minnesotensis</name>
    <dbReference type="NCBI Taxonomy" id="337894"/>
    <lineage>
        <taxon>Bacteria</taxon>
        <taxon>Bacillati</taxon>
        <taxon>Actinomycetota</taxon>
        <taxon>Actinomycetes</taxon>
        <taxon>Pseudonocardiales</taxon>
        <taxon>Pseudonocardiaceae</taxon>
        <taxon>Amycolatopsis</taxon>
    </lineage>
</organism>
<sequence>MTDALAKATKTTTAGERETLEAFLDTYRAILRGKLEGLSESDARRSTVPSGTTVGGLVKHLRWVEQGWLQQVLAGIPAEQLPQSPSTPDDLDGDLRMAPEDTVDGLLADYDAQCERSRETAARYDLDDIGRHPRRGDVSLRWIYTHLIEETARHAGHADILREQIDGATGLDV</sequence>
<proteinExistence type="predicted"/>
<dbReference type="EMBL" id="BAAANN010000026">
    <property type="protein sequence ID" value="GAA1975549.1"/>
    <property type="molecule type" value="Genomic_DNA"/>
</dbReference>
<dbReference type="InterPro" id="IPR007061">
    <property type="entry name" value="MST-like"/>
</dbReference>
<evidence type="ECO:0000313" key="1">
    <source>
        <dbReference type="EMBL" id="GAA1975549.1"/>
    </source>
</evidence>
<dbReference type="Pfam" id="PF04978">
    <property type="entry name" value="MST"/>
    <property type="match status" value="1"/>
</dbReference>
<dbReference type="SUPFAM" id="SSF109854">
    <property type="entry name" value="DinB/YfiT-like putative metalloenzymes"/>
    <property type="match status" value="1"/>
</dbReference>
<comment type="caution">
    <text evidence="1">The sequence shown here is derived from an EMBL/GenBank/DDBJ whole genome shotgun (WGS) entry which is preliminary data.</text>
</comment>
<dbReference type="InterPro" id="IPR034660">
    <property type="entry name" value="DinB/YfiT-like"/>
</dbReference>
<protein>
    <submittedName>
        <fullName evidence="1">DinB family protein</fullName>
    </submittedName>
</protein>
<dbReference type="Gene3D" id="1.20.120.450">
    <property type="entry name" value="dinb family like domain"/>
    <property type="match status" value="1"/>
</dbReference>
<gene>
    <name evidence="1" type="ORF">GCM10009754_58780</name>
</gene>
<evidence type="ECO:0000313" key="2">
    <source>
        <dbReference type="Proteomes" id="UP001501116"/>
    </source>
</evidence>
<name>A0ABN2RWA2_9PSEU</name>
<dbReference type="Proteomes" id="UP001501116">
    <property type="component" value="Unassembled WGS sequence"/>
</dbReference>
<keyword evidence="2" id="KW-1185">Reference proteome</keyword>
<dbReference type="RefSeq" id="WP_344425950.1">
    <property type="nucleotide sequence ID" value="NZ_BAAANN010000026.1"/>
</dbReference>
<accession>A0ABN2RWA2</accession>